<gene>
    <name evidence="1" type="ORF">B0I31_10962</name>
</gene>
<reference evidence="1 2" key="1">
    <citation type="submission" date="2018-03" db="EMBL/GenBank/DDBJ databases">
        <title>Genomic Encyclopedia of Type Strains, Phase III (KMG-III): the genomes of soil and plant-associated and newly described type strains.</title>
        <authorList>
            <person name="Whitman W."/>
        </authorList>
    </citation>
    <scope>NUCLEOTIDE SEQUENCE [LARGE SCALE GENOMIC DNA]</scope>
    <source>
        <strain evidence="1 2">CGMCC 4.7097</strain>
    </source>
</reference>
<proteinExistence type="predicted"/>
<name>A0A2P8I477_SACCR</name>
<evidence type="ECO:0000313" key="1">
    <source>
        <dbReference type="EMBL" id="PSL53272.1"/>
    </source>
</evidence>
<dbReference type="AlphaFoldDB" id="A0A2P8I477"/>
<evidence type="ECO:0008006" key="3">
    <source>
        <dbReference type="Google" id="ProtNLM"/>
    </source>
</evidence>
<dbReference type="OrthoDB" id="3541030at2"/>
<organism evidence="1 2">
    <name type="scientific">Saccharothrix carnea</name>
    <dbReference type="NCBI Taxonomy" id="1280637"/>
    <lineage>
        <taxon>Bacteria</taxon>
        <taxon>Bacillati</taxon>
        <taxon>Actinomycetota</taxon>
        <taxon>Actinomycetes</taxon>
        <taxon>Pseudonocardiales</taxon>
        <taxon>Pseudonocardiaceae</taxon>
        <taxon>Saccharothrix</taxon>
    </lineage>
</organism>
<dbReference type="Proteomes" id="UP000241118">
    <property type="component" value="Unassembled WGS sequence"/>
</dbReference>
<dbReference type="EMBL" id="PYAX01000009">
    <property type="protein sequence ID" value="PSL53272.1"/>
    <property type="molecule type" value="Genomic_DNA"/>
</dbReference>
<accession>A0A2P8I477</accession>
<keyword evidence="2" id="KW-1185">Reference proteome</keyword>
<protein>
    <recommendedName>
        <fullName evidence="3">mRNA-degrading endonuclease RelE of RelBE toxin-antitoxin system</fullName>
    </recommendedName>
</protein>
<evidence type="ECO:0000313" key="2">
    <source>
        <dbReference type="Proteomes" id="UP000241118"/>
    </source>
</evidence>
<dbReference type="RefSeq" id="WP_106618003.1">
    <property type="nucleotide sequence ID" value="NZ_PYAX01000009.1"/>
</dbReference>
<sequence>MAYTLDIDPDAQEQIRALPPEALVALGEAFEVLTLVPERGSPLNPDNPDGGLFHLTFGQGHGLITYMLLTSQDRVDVLLVTWVSFDSDHGS</sequence>
<comment type="caution">
    <text evidence="1">The sequence shown here is derived from an EMBL/GenBank/DDBJ whole genome shotgun (WGS) entry which is preliminary data.</text>
</comment>